<proteinExistence type="predicted"/>
<feature type="non-terminal residue" evidence="2">
    <location>
        <position position="1"/>
    </location>
</feature>
<gene>
    <name evidence="2" type="ORF">WMSIL1_LOCUS10579</name>
</gene>
<protein>
    <submittedName>
        <fullName evidence="2">Uncharacterized protein</fullName>
    </submittedName>
</protein>
<dbReference type="AlphaFoldDB" id="A0A564YXG8"/>
<reference evidence="2 3" key="1">
    <citation type="submission" date="2019-07" db="EMBL/GenBank/DDBJ databases">
        <authorList>
            <person name="Jastrzebski P J."/>
            <person name="Paukszto L."/>
            <person name="Jastrzebski P J."/>
        </authorList>
    </citation>
    <scope>NUCLEOTIDE SEQUENCE [LARGE SCALE GENOMIC DNA]</scope>
    <source>
        <strain evidence="2 3">WMS-il1</strain>
    </source>
</reference>
<feature type="region of interest" description="Disordered" evidence="1">
    <location>
        <begin position="61"/>
        <end position="127"/>
    </location>
</feature>
<evidence type="ECO:0000256" key="1">
    <source>
        <dbReference type="SAM" id="MobiDB-lite"/>
    </source>
</evidence>
<evidence type="ECO:0000313" key="3">
    <source>
        <dbReference type="Proteomes" id="UP000321570"/>
    </source>
</evidence>
<name>A0A564YXG8_HYMDI</name>
<organism evidence="2 3">
    <name type="scientific">Hymenolepis diminuta</name>
    <name type="common">Rat tapeworm</name>
    <dbReference type="NCBI Taxonomy" id="6216"/>
    <lineage>
        <taxon>Eukaryota</taxon>
        <taxon>Metazoa</taxon>
        <taxon>Spiralia</taxon>
        <taxon>Lophotrochozoa</taxon>
        <taxon>Platyhelminthes</taxon>
        <taxon>Cestoda</taxon>
        <taxon>Eucestoda</taxon>
        <taxon>Cyclophyllidea</taxon>
        <taxon>Hymenolepididae</taxon>
        <taxon>Hymenolepis</taxon>
    </lineage>
</organism>
<feature type="compositionally biased region" description="Polar residues" evidence="1">
    <location>
        <begin position="76"/>
        <end position="92"/>
    </location>
</feature>
<feature type="compositionally biased region" description="Basic and acidic residues" evidence="1">
    <location>
        <begin position="61"/>
        <end position="74"/>
    </location>
</feature>
<sequence length="127" mass="14335">QNYQLTCLLKGPTPAVFGVICDVLGKPSTTPYDDLKFAILGGMEKPKLEFSKRLLKELMTEVDNKQQSQKRDNSELDSPQTDSDDLSSTLITPETELNADQFHISNRKHSEELLSTTHDSNFEHSEH</sequence>
<dbReference type="EMBL" id="CABIJS010000455">
    <property type="protein sequence ID" value="VUZ51977.1"/>
    <property type="molecule type" value="Genomic_DNA"/>
</dbReference>
<dbReference type="Proteomes" id="UP000321570">
    <property type="component" value="Unassembled WGS sequence"/>
</dbReference>
<keyword evidence="3" id="KW-1185">Reference proteome</keyword>
<evidence type="ECO:0000313" key="2">
    <source>
        <dbReference type="EMBL" id="VUZ51977.1"/>
    </source>
</evidence>
<accession>A0A564YXG8</accession>